<proteinExistence type="predicted"/>
<sequence length="518" mass="57425">MVYKLEESIVAVCAPSPWPQADLRVFQAVFESSRYLMYAVDSLLVVLVEARPVSTAAASKFELWQVWNTQDPIRCVRFNTSNKEARGALALCTDEGRGVLLMPASAMSSRATAVAETSRASNTGTRLPSVAEGSDLVPRTDYVKTHLHLHLPRWTESVRWQCDDRLLNHLEWVESGDDLLLLGAGEKLSIWKLVDDSVQVYLQRTIVLSGGEEVPLVPVYHFDVAPSGRFAATAGKNDRIIKVWNLGELFPHEGAAMSLFLAHTRALVCITWSKDIHVYDVGSTVATTTGACEMLFTLDRAGNISIWRESLSQLRSFVLWKQFAASDFYSSPFNEDNERLESPIRVFGLVNHYWAREAPKPVSSINEALLSESTVMDALCLFHYGYGSLSEMRQNKFVTQRMNSMSQMNMKLLGNRSGAVADTHVGEAFICGNVTLEQIFAVHLIYGVLSNGDFCIFRGASIPFTGVSPRLSLLLSYTGLQEKLVDAHIYSVCSSDYQDQGSGSTVFYIELVVSAENG</sequence>
<gene>
    <name evidence="1" type="ORF">PDE001_LOCUS10669</name>
</gene>
<evidence type="ECO:0000313" key="1">
    <source>
        <dbReference type="EMBL" id="CAI5745612.1"/>
    </source>
</evidence>
<protein>
    <submittedName>
        <fullName evidence="1">Uncharacterized protein</fullName>
    </submittedName>
</protein>
<dbReference type="AlphaFoldDB" id="A0AAV0V8T5"/>
<keyword evidence="2" id="KW-1185">Reference proteome</keyword>
<reference evidence="1" key="1">
    <citation type="submission" date="2022-12" db="EMBL/GenBank/DDBJ databases">
        <authorList>
            <person name="Webb A."/>
        </authorList>
    </citation>
    <scope>NUCLEOTIDE SEQUENCE</scope>
    <source>
        <strain evidence="1">Pd1</strain>
    </source>
</reference>
<organism evidence="1 2">
    <name type="scientific">Peronospora destructor</name>
    <dbReference type="NCBI Taxonomy" id="86335"/>
    <lineage>
        <taxon>Eukaryota</taxon>
        <taxon>Sar</taxon>
        <taxon>Stramenopiles</taxon>
        <taxon>Oomycota</taxon>
        <taxon>Peronosporomycetes</taxon>
        <taxon>Peronosporales</taxon>
        <taxon>Peronosporaceae</taxon>
        <taxon>Peronospora</taxon>
    </lineage>
</organism>
<accession>A0AAV0V8T5</accession>
<dbReference type="SUPFAM" id="SSF50978">
    <property type="entry name" value="WD40 repeat-like"/>
    <property type="match status" value="1"/>
</dbReference>
<dbReference type="InterPro" id="IPR015943">
    <property type="entry name" value="WD40/YVTN_repeat-like_dom_sf"/>
</dbReference>
<dbReference type="InterPro" id="IPR036322">
    <property type="entry name" value="WD40_repeat_dom_sf"/>
</dbReference>
<evidence type="ECO:0000313" key="2">
    <source>
        <dbReference type="Proteomes" id="UP001162029"/>
    </source>
</evidence>
<dbReference type="Proteomes" id="UP001162029">
    <property type="component" value="Unassembled WGS sequence"/>
</dbReference>
<comment type="caution">
    <text evidence="1">The sequence shown here is derived from an EMBL/GenBank/DDBJ whole genome shotgun (WGS) entry which is preliminary data.</text>
</comment>
<dbReference type="EMBL" id="CANTFM010002299">
    <property type="protein sequence ID" value="CAI5745612.1"/>
    <property type="molecule type" value="Genomic_DNA"/>
</dbReference>
<name>A0AAV0V8T5_9STRA</name>
<dbReference type="Gene3D" id="2.130.10.10">
    <property type="entry name" value="YVTN repeat-like/Quinoprotein amine dehydrogenase"/>
    <property type="match status" value="1"/>
</dbReference>